<sequence>MTSSSKRRERDDRDRPIIGPRVGEIIQILCLLFLIPFLIISLGIIPDIPKVEGNVGSSLEYTVAVQDASPDEIHWYGWSRVWCSHKDVCKYMQSELEGKIPDDKYILWEKIDPIGDDDSKNLGQQRHWQYRRTLFDVGQGKWAIEDFRYIKDLSAFEELVEFDVSTTTTTPQGINSGGGPTRLGAFFERW</sequence>
<name>A0AAN6Y4G4_9PEZI</name>
<dbReference type="AlphaFoldDB" id="A0AAN6Y4G4"/>
<reference evidence="2" key="1">
    <citation type="journal article" date="2023" name="Mol. Phylogenet. Evol.">
        <title>Genome-scale phylogeny and comparative genomics of the fungal order Sordariales.</title>
        <authorList>
            <person name="Hensen N."/>
            <person name="Bonometti L."/>
            <person name="Westerberg I."/>
            <person name="Brannstrom I.O."/>
            <person name="Guillou S."/>
            <person name="Cros-Aarteil S."/>
            <person name="Calhoun S."/>
            <person name="Haridas S."/>
            <person name="Kuo A."/>
            <person name="Mondo S."/>
            <person name="Pangilinan J."/>
            <person name="Riley R."/>
            <person name="LaButti K."/>
            <person name="Andreopoulos B."/>
            <person name="Lipzen A."/>
            <person name="Chen C."/>
            <person name="Yan M."/>
            <person name="Daum C."/>
            <person name="Ng V."/>
            <person name="Clum A."/>
            <person name="Steindorff A."/>
            <person name="Ohm R.A."/>
            <person name="Martin F."/>
            <person name="Silar P."/>
            <person name="Natvig D.O."/>
            <person name="Lalanne C."/>
            <person name="Gautier V."/>
            <person name="Ament-Velasquez S.L."/>
            <person name="Kruys A."/>
            <person name="Hutchinson M.I."/>
            <person name="Powell A.J."/>
            <person name="Barry K."/>
            <person name="Miller A.N."/>
            <person name="Grigoriev I.V."/>
            <person name="Debuchy R."/>
            <person name="Gladieux P."/>
            <person name="Hiltunen Thoren M."/>
            <person name="Johannesson H."/>
        </authorList>
    </citation>
    <scope>NUCLEOTIDE SEQUENCE</scope>
    <source>
        <strain evidence="2">PSN293</strain>
    </source>
</reference>
<comment type="caution">
    <text evidence="2">The sequence shown here is derived from an EMBL/GenBank/DDBJ whole genome shotgun (WGS) entry which is preliminary data.</text>
</comment>
<reference evidence="2" key="2">
    <citation type="submission" date="2023-05" db="EMBL/GenBank/DDBJ databases">
        <authorList>
            <consortium name="Lawrence Berkeley National Laboratory"/>
            <person name="Steindorff A."/>
            <person name="Hensen N."/>
            <person name="Bonometti L."/>
            <person name="Westerberg I."/>
            <person name="Brannstrom I.O."/>
            <person name="Guillou S."/>
            <person name="Cros-Aarteil S."/>
            <person name="Calhoun S."/>
            <person name="Haridas S."/>
            <person name="Kuo A."/>
            <person name="Mondo S."/>
            <person name="Pangilinan J."/>
            <person name="Riley R."/>
            <person name="Labutti K."/>
            <person name="Andreopoulos B."/>
            <person name="Lipzen A."/>
            <person name="Chen C."/>
            <person name="Yanf M."/>
            <person name="Daum C."/>
            <person name="Ng V."/>
            <person name="Clum A."/>
            <person name="Ohm R."/>
            <person name="Martin F."/>
            <person name="Silar P."/>
            <person name="Natvig D."/>
            <person name="Lalanne C."/>
            <person name="Gautier V."/>
            <person name="Ament-Velasquez S.L."/>
            <person name="Kruys A."/>
            <person name="Hutchinson M.I."/>
            <person name="Powell A.J."/>
            <person name="Barry K."/>
            <person name="Miller A.N."/>
            <person name="Grigoriev I.V."/>
            <person name="Debuchy R."/>
            <person name="Gladieux P."/>
            <person name="Thoren M.H."/>
            <person name="Johannesson H."/>
        </authorList>
    </citation>
    <scope>NUCLEOTIDE SEQUENCE</scope>
    <source>
        <strain evidence="2">PSN293</strain>
    </source>
</reference>
<accession>A0AAN6Y4G4</accession>
<keyword evidence="1" id="KW-0472">Membrane</keyword>
<keyword evidence="1" id="KW-0812">Transmembrane</keyword>
<organism evidence="2 3">
    <name type="scientific">Rhypophila decipiens</name>
    <dbReference type="NCBI Taxonomy" id="261697"/>
    <lineage>
        <taxon>Eukaryota</taxon>
        <taxon>Fungi</taxon>
        <taxon>Dikarya</taxon>
        <taxon>Ascomycota</taxon>
        <taxon>Pezizomycotina</taxon>
        <taxon>Sordariomycetes</taxon>
        <taxon>Sordariomycetidae</taxon>
        <taxon>Sordariales</taxon>
        <taxon>Naviculisporaceae</taxon>
        <taxon>Rhypophila</taxon>
    </lineage>
</organism>
<keyword evidence="3" id="KW-1185">Reference proteome</keyword>
<keyword evidence="1" id="KW-1133">Transmembrane helix</keyword>
<evidence type="ECO:0000313" key="3">
    <source>
        <dbReference type="Proteomes" id="UP001301769"/>
    </source>
</evidence>
<protein>
    <submittedName>
        <fullName evidence="2">Uncharacterized protein</fullName>
    </submittedName>
</protein>
<evidence type="ECO:0000313" key="2">
    <source>
        <dbReference type="EMBL" id="KAK4212369.1"/>
    </source>
</evidence>
<proteinExistence type="predicted"/>
<dbReference type="EMBL" id="MU858129">
    <property type="protein sequence ID" value="KAK4212369.1"/>
    <property type="molecule type" value="Genomic_DNA"/>
</dbReference>
<evidence type="ECO:0000256" key="1">
    <source>
        <dbReference type="SAM" id="Phobius"/>
    </source>
</evidence>
<feature type="transmembrane region" description="Helical" evidence="1">
    <location>
        <begin position="21"/>
        <end position="45"/>
    </location>
</feature>
<gene>
    <name evidence="2" type="ORF">QBC37DRAFT_375139</name>
</gene>
<dbReference type="Proteomes" id="UP001301769">
    <property type="component" value="Unassembled WGS sequence"/>
</dbReference>